<dbReference type="RefSeq" id="WP_180044815.1">
    <property type="nucleotide sequence ID" value="NZ_CP048659.1"/>
</dbReference>
<protein>
    <recommendedName>
        <fullName evidence="3">Ribbon-helix-helix protein, CopG family</fullName>
    </recommendedName>
</protein>
<evidence type="ECO:0008006" key="3">
    <source>
        <dbReference type="Google" id="ProtNLM"/>
    </source>
</evidence>
<accession>A0A7S7AH20</accession>
<proteinExistence type="predicted"/>
<evidence type="ECO:0000313" key="1">
    <source>
        <dbReference type="EMBL" id="QOW45514.1"/>
    </source>
</evidence>
<reference evidence="1 2" key="1">
    <citation type="submission" date="2020-02" db="EMBL/GenBank/DDBJ databases">
        <title>Tigecycline-resistant Acinetobacter species from pigs and migratory birds.</title>
        <authorList>
            <person name="Chen C."/>
            <person name="Sun J."/>
            <person name="Liao X.-P."/>
            <person name="Liu Y.-H."/>
        </authorList>
    </citation>
    <scope>NUCLEOTIDE SEQUENCE [LARGE SCALE GENOMIC DNA]</scope>
    <source>
        <strain evidence="1 2">YH12207_T</strain>
    </source>
</reference>
<name>A0A7S7AH20_9GAMM</name>
<dbReference type="AlphaFoldDB" id="A0A7S7AH20"/>
<dbReference type="EMBL" id="CP048659">
    <property type="protein sequence ID" value="QOW45514.1"/>
    <property type="molecule type" value="Genomic_DNA"/>
</dbReference>
<gene>
    <name evidence="1" type="ORF">G0028_06145</name>
</gene>
<sequence length="110" mass="12409">METKIMFVFSKKLLAPMSTRVPLEVQEIIDTLAENQGSDRAKWLRDAIDKKIELETGRSSSEHFEKSKNTTSTSVFKNVCRNLKSFWQALKKPDVAGRASSTAIHNHSGK</sequence>
<keyword evidence="2" id="KW-1185">Reference proteome</keyword>
<organism evidence="1 2">
    <name type="scientific">Acinetobacter piscicola</name>
    <dbReference type="NCBI Taxonomy" id="2006115"/>
    <lineage>
        <taxon>Bacteria</taxon>
        <taxon>Pseudomonadati</taxon>
        <taxon>Pseudomonadota</taxon>
        <taxon>Gammaproteobacteria</taxon>
        <taxon>Moraxellales</taxon>
        <taxon>Moraxellaceae</taxon>
        <taxon>Acinetobacter</taxon>
    </lineage>
</organism>
<dbReference type="Proteomes" id="UP000593966">
    <property type="component" value="Chromosome"/>
</dbReference>
<evidence type="ECO:0000313" key="2">
    <source>
        <dbReference type="Proteomes" id="UP000593966"/>
    </source>
</evidence>